<dbReference type="PANTHER" id="PTHR37813">
    <property type="entry name" value="FELS-2 PROPHAGE PROTEIN"/>
    <property type="match status" value="1"/>
</dbReference>
<evidence type="ECO:0000256" key="2">
    <source>
        <dbReference type="SAM" id="Coils"/>
    </source>
</evidence>
<evidence type="ECO:0000256" key="1">
    <source>
        <dbReference type="ARBA" id="ARBA00022612"/>
    </source>
</evidence>
<name>A0A7K1T9U1_9BACT</name>
<proteinExistence type="predicted"/>
<evidence type="ECO:0000256" key="3">
    <source>
        <dbReference type="SAM" id="MobiDB-lite"/>
    </source>
</evidence>
<dbReference type="PANTHER" id="PTHR37813:SF1">
    <property type="entry name" value="FELS-2 PROPHAGE PROTEIN"/>
    <property type="match status" value="1"/>
</dbReference>
<keyword evidence="4" id="KW-0812">Transmembrane</keyword>
<feature type="domain" description="Phage tail tape measure protein" evidence="5">
    <location>
        <begin position="3"/>
        <end position="115"/>
    </location>
</feature>
<accession>A0A7K1T9U1</accession>
<keyword evidence="7" id="KW-1185">Reference proteome</keyword>
<feature type="region of interest" description="Disordered" evidence="3">
    <location>
        <begin position="716"/>
        <end position="741"/>
    </location>
</feature>
<protein>
    <submittedName>
        <fullName evidence="6">Phage tail tape measure protein</fullName>
    </submittedName>
</protein>
<evidence type="ECO:0000259" key="5">
    <source>
        <dbReference type="Pfam" id="PF10145"/>
    </source>
</evidence>
<feature type="compositionally biased region" description="Low complexity" evidence="3">
    <location>
        <begin position="716"/>
        <end position="728"/>
    </location>
</feature>
<feature type="transmembrane region" description="Helical" evidence="4">
    <location>
        <begin position="239"/>
        <end position="265"/>
    </location>
</feature>
<keyword evidence="4" id="KW-1133">Transmembrane helix</keyword>
<dbReference type="EMBL" id="WQKZ01000001">
    <property type="protein sequence ID" value="MVN75173.1"/>
    <property type="molecule type" value="Genomic_DNA"/>
</dbReference>
<dbReference type="Proteomes" id="UP000441336">
    <property type="component" value="Unassembled WGS sequence"/>
</dbReference>
<dbReference type="Pfam" id="PF10145">
    <property type="entry name" value="PhageMin_Tail"/>
    <property type="match status" value="1"/>
</dbReference>
<evidence type="ECO:0000313" key="7">
    <source>
        <dbReference type="Proteomes" id="UP000441336"/>
    </source>
</evidence>
<feature type="coiled-coil region" evidence="2">
    <location>
        <begin position="366"/>
        <end position="393"/>
    </location>
</feature>
<keyword evidence="1" id="KW-1188">Viral release from host cell</keyword>
<evidence type="ECO:0000313" key="6">
    <source>
        <dbReference type="EMBL" id="MVN75173.1"/>
    </source>
</evidence>
<sequence length="787" mass="81744">MASKFAIDDYRQALGQAGAVAGQLGVSFEDFNTALGVTSSGFSSGSDAGTSFKTFLQRLVPQSKEAEAAIQHLGLNFFDAQGKMRPLRDIAGQLQQAFKGLSDQQKNTLGTQIFGADSIRTALLLAKEGVAGFDQMAVSIAKVNAASQGAILNQGFVGSFEAFKSSVEGLGQAIADNGILDFATSLAQQGAALASELAQADPAILQFGVALAGIAAATGPVLVAVGTLGAALPALEAGFLVLSGPVGIVVAAFTALALGAAALVASNAEAAESVEDVSQRFTAQQSAVHTYSALLARYDELKAKSSLTAAEQEELRSIIEKIGTEIPTTVTQFDAYGKVLDINTDKAWDYIQRQREIAEQVNKVDLTKQREEYRKLEGQIANTLAQLNKVDKQGNHVKFVASGDDEGGQYYALTAKEVTNLQAKLESLYATRRGVGGLIDQLKGIPPVVHQAGEEVDYFSDQLTDFAGLKVVSEASTKMQDALAKLRAELALNDNLSRALGTEYDYVGGRAKVLEAGIKSLVAAGFAPMGATVQGLVADMKSLAVAIDTLPTRSVKGLEKANETPEFKLQVPELEKVPEFVQPDLNGIFSPDAETIAAQYDKSLAAQQAGQNAMSQAQEDFNKNLSELLAAFPAEALTNIGYSIGEALGSGGDVLAAAGQALLQTLAKFLADYGHMVIAKGVADIALGNIGQGLAELVAGTALTALGGFAGAQASPSRSAGSSSGGTSLNTTPVSSPRSFTPTLAPAATAAAPAVYTHYVEITASGRSLQGALTLETDRQGRVVGKH</sequence>
<dbReference type="AlphaFoldDB" id="A0A7K1T9U1"/>
<organism evidence="6 7">
    <name type="scientific">Hymenobacter ginkgonis</name>
    <dbReference type="NCBI Taxonomy" id="2682976"/>
    <lineage>
        <taxon>Bacteria</taxon>
        <taxon>Pseudomonadati</taxon>
        <taxon>Bacteroidota</taxon>
        <taxon>Cytophagia</taxon>
        <taxon>Cytophagales</taxon>
        <taxon>Hymenobacteraceae</taxon>
        <taxon>Hymenobacter</taxon>
    </lineage>
</organism>
<feature type="compositionally biased region" description="Polar residues" evidence="3">
    <location>
        <begin position="729"/>
        <end position="740"/>
    </location>
</feature>
<comment type="caution">
    <text evidence="6">The sequence shown here is derived from an EMBL/GenBank/DDBJ whole genome shotgun (WGS) entry which is preliminary data.</text>
</comment>
<dbReference type="RefSeq" id="WP_317164796.1">
    <property type="nucleotide sequence ID" value="NZ_WQKZ01000001.1"/>
</dbReference>
<reference evidence="6 7" key="1">
    <citation type="submission" date="2019-12" db="EMBL/GenBank/DDBJ databases">
        <title>Hymenobacter sp. HMF4947 Genome sequencing and assembly.</title>
        <authorList>
            <person name="Kang H."/>
            <person name="Cha I."/>
            <person name="Kim H."/>
            <person name="Joh K."/>
        </authorList>
    </citation>
    <scope>NUCLEOTIDE SEQUENCE [LARGE SCALE GENOMIC DNA]</scope>
    <source>
        <strain evidence="6 7">HMF4947</strain>
    </source>
</reference>
<evidence type="ECO:0000256" key="4">
    <source>
        <dbReference type="SAM" id="Phobius"/>
    </source>
</evidence>
<feature type="transmembrane region" description="Helical" evidence="4">
    <location>
        <begin position="207"/>
        <end position="232"/>
    </location>
</feature>
<dbReference type="InterPro" id="IPR010090">
    <property type="entry name" value="Phage_tape_meas"/>
</dbReference>
<keyword evidence="2" id="KW-0175">Coiled coil</keyword>
<gene>
    <name evidence="6" type="ORF">GO988_02430</name>
</gene>
<dbReference type="NCBIfam" id="TIGR01760">
    <property type="entry name" value="tape_meas_TP901"/>
    <property type="match status" value="1"/>
</dbReference>
<keyword evidence="4" id="KW-0472">Membrane</keyword>